<dbReference type="EMBL" id="JBANRG010000006">
    <property type="protein sequence ID" value="KAK7465779.1"/>
    <property type="molecule type" value="Genomic_DNA"/>
</dbReference>
<evidence type="ECO:0000313" key="1">
    <source>
        <dbReference type="EMBL" id="KAK7463813.1"/>
    </source>
</evidence>
<comment type="caution">
    <text evidence="2">The sequence shown here is derived from an EMBL/GenBank/DDBJ whole genome shotgun (WGS) entry which is preliminary data.</text>
</comment>
<sequence>MRGSWMLTLLRRAGRRYATISNSPPVINRPLASKPPPAEVLDRSSIPSQLDNCILSAVESSKYPFPSLVRQYLDNVGHVLDASLKYESRPPLSRSLNALETRNPMVLVAHCVKEGTDHKISVASGFALEVSPRREGQALVLTCAHTFEEIRRSSLMLKTSSELEELLPVELQSCKSGTFVLTGEGGSIQAHPVIAIPSALHRSDLMVLSCKLPSVKTIPVSPYPAQPHTPIRAHFVSHVEPNEPGWNPWLGGTWSKWVSGTVLGYRDFAGRETMPGTYDALNHLLFKPLPTAGSSGGPIVDEESGAVIGVMLGTRMDNRIEGTRGWGVPSETIFEMFSLPGLEGKK</sequence>
<keyword evidence="3" id="KW-1185">Reference proteome</keyword>
<proteinExistence type="predicted"/>
<evidence type="ECO:0000313" key="3">
    <source>
        <dbReference type="Proteomes" id="UP001498398"/>
    </source>
</evidence>
<evidence type="ECO:0000313" key="2">
    <source>
        <dbReference type="EMBL" id="KAK7465779.1"/>
    </source>
</evidence>
<protein>
    <recommendedName>
        <fullName evidence="4">Trypsin-like serine protease</fullName>
    </recommendedName>
</protein>
<evidence type="ECO:0008006" key="4">
    <source>
        <dbReference type="Google" id="ProtNLM"/>
    </source>
</evidence>
<reference evidence="2 3" key="1">
    <citation type="submission" date="2024-01" db="EMBL/GenBank/DDBJ databases">
        <title>A draft genome for the cacao thread blight pathogen Marasmiellus scandens.</title>
        <authorList>
            <person name="Baruah I.K."/>
            <person name="Leung J."/>
            <person name="Bukari Y."/>
            <person name="Amoako-Attah I."/>
            <person name="Meinhardt L.W."/>
            <person name="Bailey B.A."/>
            <person name="Cohen S.P."/>
        </authorList>
    </citation>
    <scope>NUCLEOTIDE SEQUENCE [LARGE SCALE GENOMIC DNA]</scope>
    <source>
        <strain evidence="2 3">GH-19</strain>
    </source>
</reference>
<accession>A0ABR1JVP0</accession>
<organism evidence="2 3">
    <name type="scientific">Marasmiellus scandens</name>
    <dbReference type="NCBI Taxonomy" id="2682957"/>
    <lineage>
        <taxon>Eukaryota</taxon>
        <taxon>Fungi</taxon>
        <taxon>Dikarya</taxon>
        <taxon>Basidiomycota</taxon>
        <taxon>Agaricomycotina</taxon>
        <taxon>Agaricomycetes</taxon>
        <taxon>Agaricomycetidae</taxon>
        <taxon>Agaricales</taxon>
        <taxon>Marasmiineae</taxon>
        <taxon>Omphalotaceae</taxon>
        <taxon>Marasmiellus</taxon>
    </lineage>
</organism>
<dbReference type="InterPro" id="IPR009003">
    <property type="entry name" value="Peptidase_S1_PA"/>
</dbReference>
<name>A0ABR1JVP0_9AGAR</name>
<dbReference type="Proteomes" id="UP001498398">
    <property type="component" value="Unassembled WGS sequence"/>
</dbReference>
<gene>
    <name evidence="2" type="ORF">VKT23_005751</name>
    <name evidence="1" type="ORF">VKT23_007151</name>
</gene>
<dbReference type="EMBL" id="JBANRG010000009">
    <property type="protein sequence ID" value="KAK7463813.1"/>
    <property type="molecule type" value="Genomic_DNA"/>
</dbReference>
<dbReference type="Pfam" id="PF13365">
    <property type="entry name" value="Trypsin_2"/>
    <property type="match status" value="1"/>
</dbReference>
<dbReference type="SUPFAM" id="SSF50494">
    <property type="entry name" value="Trypsin-like serine proteases"/>
    <property type="match status" value="1"/>
</dbReference>